<name>A0A927I121_9HYPH</name>
<gene>
    <name evidence="2" type="ORF">IED13_15460</name>
</gene>
<reference evidence="2" key="1">
    <citation type="submission" date="2020-09" db="EMBL/GenBank/DDBJ databases">
        <title>Bosea spartocytisi sp. nov. a root nodule endophyte of Spartocytisus supranubius in the high mountain ecosystem fo the Teide National Park (Canary Islands, Spain).</title>
        <authorList>
            <person name="Pulido-Suarez L."/>
            <person name="Peix A."/>
            <person name="Igual J.M."/>
            <person name="Socas-Perez N."/>
            <person name="Velazquez E."/>
            <person name="Flores-Felix J.D."/>
            <person name="Leon-Barrios M."/>
        </authorList>
    </citation>
    <scope>NUCLEOTIDE SEQUENCE</scope>
    <source>
        <strain evidence="2">SSUT16</strain>
    </source>
</reference>
<dbReference type="AlphaFoldDB" id="A0A927I121"/>
<comment type="caution">
    <text evidence="2">The sequence shown here is derived from an EMBL/GenBank/DDBJ whole genome shotgun (WGS) entry which is preliminary data.</text>
</comment>
<keyword evidence="3" id="KW-1185">Reference proteome</keyword>
<dbReference type="Proteomes" id="UP000619295">
    <property type="component" value="Unassembled WGS sequence"/>
</dbReference>
<evidence type="ECO:0000313" key="3">
    <source>
        <dbReference type="Proteomes" id="UP000619295"/>
    </source>
</evidence>
<feature type="region of interest" description="Disordered" evidence="1">
    <location>
        <begin position="44"/>
        <end position="81"/>
    </location>
</feature>
<dbReference type="EMBL" id="JACXWY010000009">
    <property type="protein sequence ID" value="MBD3847106.1"/>
    <property type="molecule type" value="Genomic_DNA"/>
</dbReference>
<accession>A0A927I121</accession>
<feature type="compositionally biased region" description="Basic and acidic residues" evidence="1">
    <location>
        <begin position="71"/>
        <end position="80"/>
    </location>
</feature>
<organism evidence="2 3">
    <name type="scientific">Bosea spartocytisi</name>
    <dbReference type="NCBI Taxonomy" id="2773451"/>
    <lineage>
        <taxon>Bacteria</taxon>
        <taxon>Pseudomonadati</taxon>
        <taxon>Pseudomonadota</taxon>
        <taxon>Alphaproteobacteria</taxon>
        <taxon>Hyphomicrobiales</taxon>
        <taxon>Boseaceae</taxon>
        <taxon>Bosea</taxon>
    </lineage>
</organism>
<sequence length="135" mass="14912">MSSNASLERWKRRLAKVPLDVRKAASATALSEADGLASAIKARAPRDDGALQESIRTESGGTGDRWYVKAGGERTTRPVREGASTTYDYALGQEFGNAHVPAQPFFWPTYRMLRRAIRNRIARAVQAAARKTFET</sequence>
<proteinExistence type="predicted"/>
<evidence type="ECO:0000313" key="2">
    <source>
        <dbReference type="EMBL" id="MBD3847106.1"/>
    </source>
</evidence>
<dbReference type="NCBIfam" id="TIGR01725">
    <property type="entry name" value="phge_HK97_gp10"/>
    <property type="match status" value="1"/>
</dbReference>
<protein>
    <submittedName>
        <fullName evidence="2">HK97 gp10 family phage protein</fullName>
    </submittedName>
</protein>
<dbReference type="InterPro" id="IPR010064">
    <property type="entry name" value="HK97-gp10_tail"/>
</dbReference>
<evidence type="ECO:0000256" key="1">
    <source>
        <dbReference type="SAM" id="MobiDB-lite"/>
    </source>
</evidence>
<dbReference type="RefSeq" id="WP_191124688.1">
    <property type="nucleotide sequence ID" value="NZ_JACXWY010000009.1"/>
</dbReference>